<reference evidence="5" key="1">
    <citation type="journal article" date="2023" name="Plant J.">
        <title>The genome of the king protea, Protea cynaroides.</title>
        <authorList>
            <person name="Chang J."/>
            <person name="Duong T.A."/>
            <person name="Schoeman C."/>
            <person name="Ma X."/>
            <person name="Roodt D."/>
            <person name="Barker N."/>
            <person name="Li Z."/>
            <person name="Van de Peer Y."/>
            <person name="Mizrachi E."/>
        </authorList>
    </citation>
    <scope>NUCLEOTIDE SEQUENCE</scope>
    <source>
        <tissue evidence="5">Young leaves</tissue>
    </source>
</reference>
<dbReference type="AlphaFoldDB" id="A0A9Q0H9H1"/>
<dbReference type="GO" id="GO:0016491">
    <property type="term" value="F:oxidoreductase activity"/>
    <property type="evidence" value="ECO:0007669"/>
    <property type="project" value="UniProtKB-KW"/>
</dbReference>
<dbReference type="Proteomes" id="UP001141806">
    <property type="component" value="Unassembled WGS sequence"/>
</dbReference>
<accession>A0A9Q0H9H1</accession>
<keyword evidence="4" id="KW-0472">Membrane</keyword>
<keyword evidence="6" id="KW-1185">Reference proteome</keyword>
<evidence type="ECO:0000256" key="4">
    <source>
        <dbReference type="SAM" id="Phobius"/>
    </source>
</evidence>
<evidence type="ECO:0000256" key="2">
    <source>
        <dbReference type="ARBA" id="ARBA00006484"/>
    </source>
</evidence>
<organism evidence="5 6">
    <name type="scientific">Protea cynaroides</name>
    <dbReference type="NCBI Taxonomy" id="273540"/>
    <lineage>
        <taxon>Eukaryota</taxon>
        <taxon>Viridiplantae</taxon>
        <taxon>Streptophyta</taxon>
        <taxon>Embryophyta</taxon>
        <taxon>Tracheophyta</taxon>
        <taxon>Spermatophyta</taxon>
        <taxon>Magnoliopsida</taxon>
        <taxon>Proteales</taxon>
        <taxon>Proteaceae</taxon>
        <taxon>Protea</taxon>
    </lineage>
</organism>
<dbReference type="EMBL" id="JAMYWD010000009">
    <property type="protein sequence ID" value="KAJ4961754.1"/>
    <property type="molecule type" value="Genomic_DNA"/>
</dbReference>
<dbReference type="InterPro" id="IPR002347">
    <property type="entry name" value="SDR_fam"/>
</dbReference>
<evidence type="ECO:0000313" key="6">
    <source>
        <dbReference type="Proteomes" id="UP001141806"/>
    </source>
</evidence>
<dbReference type="GO" id="GO:0016020">
    <property type="term" value="C:membrane"/>
    <property type="evidence" value="ECO:0007669"/>
    <property type="project" value="UniProtKB-SubCell"/>
</dbReference>
<feature type="transmembrane region" description="Helical" evidence="4">
    <location>
        <begin position="7"/>
        <end position="30"/>
    </location>
</feature>
<name>A0A9Q0H9H1_9MAGN</name>
<dbReference type="SUPFAM" id="SSF51735">
    <property type="entry name" value="NAD(P)-binding Rossmann-fold domains"/>
    <property type="match status" value="1"/>
</dbReference>
<comment type="caution">
    <text evidence="5">The sequence shown here is derived from an EMBL/GenBank/DDBJ whole genome shotgun (WGS) entry which is preliminary data.</text>
</comment>
<evidence type="ECO:0000256" key="3">
    <source>
        <dbReference type="ARBA" id="ARBA00023002"/>
    </source>
</evidence>
<keyword evidence="4" id="KW-1133">Transmembrane helix</keyword>
<evidence type="ECO:0000256" key="1">
    <source>
        <dbReference type="ARBA" id="ARBA00004606"/>
    </source>
</evidence>
<dbReference type="Pfam" id="PF00106">
    <property type="entry name" value="adh_short"/>
    <property type="match status" value="1"/>
</dbReference>
<gene>
    <name evidence="5" type="ORF">NE237_021664</name>
</gene>
<evidence type="ECO:0000313" key="5">
    <source>
        <dbReference type="EMBL" id="KAJ4961754.1"/>
    </source>
</evidence>
<protein>
    <submittedName>
        <fullName evidence="5">Uncharacterized protein</fullName>
    </submittedName>
</protein>
<dbReference type="InterPro" id="IPR036291">
    <property type="entry name" value="NAD(P)-bd_dom_sf"/>
</dbReference>
<dbReference type="OrthoDB" id="47007at2759"/>
<proteinExistence type="inferred from homology"/>
<comment type="subcellular location">
    <subcellularLocation>
        <location evidence="1">Membrane</location>
        <topology evidence="1">Single-pass type II membrane protein</topology>
    </subcellularLocation>
</comment>
<comment type="similarity">
    <text evidence="2">Belongs to the short-chain dehydrogenases/reductases (SDR) family.</text>
</comment>
<dbReference type="Gene3D" id="3.40.50.720">
    <property type="entry name" value="NAD(P)-binding Rossmann-like Domain"/>
    <property type="match status" value="1"/>
</dbReference>
<dbReference type="PANTHER" id="PTHR43391:SF78">
    <property type="entry name" value="11-BETA-HYDROXYSTEROID DEHYDROGENASE 1B-LIKE ISOFORM X1"/>
    <property type="match status" value="1"/>
</dbReference>
<dbReference type="PANTHER" id="PTHR43391">
    <property type="entry name" value="RETINOL DEHYDROGENASE-RELATED"/>
    <property type="match status" value="1"/>
</dbReference>
<keyword evidence="4" id="KW-0812">Transmembrane</keyword>
<sequence>MKQIHKLLNLVLPAITILAICLMLPFLSVFKFTDFIFRSLFPENMKGKHLAYEYAKKGAYLTLIARREETLRKVADKAAQLGSPDVLVIPADVSKVDQCKQFIDEVVNHFGQLDHLVCNAGMVFHCAFEDATNLTTFEQMMDINF</sequence>
<keyword evidence="3" id="KW-0560">Oxidoreductase</keyword>
<dbReference type="GO" id="GO:0005829">
    <property type="term" value="C:cytosol"/>
    <property type="evidence" value="ECO:0007669"/>
    <property type="project" value="TreeGrafter"/>
</dbReference>